<name>A0ABU3PUT0_9ACTN</name>
<keyword evidence="2" id="KW-1185">Reference proteome</keyword>
<gene>
    <name evidence="1" type="ORF">RDV89_05970</name>
</gene>
<dbReference type="Proteomes" id="UP001268542">
    <property type="component" value="Unassembled WGS sequence"/>
</dbReference>
<dbReference type="Gene3D" id="2.115.10.20">
    <property type="entry name" value="Glycosyl hydrolase domain, family 43"/>
    <property type="match status" value="2"/>
</dbReference>
<evidence type="ECO:0000313" key="2">
    <source>
        <dbReference type="Proteomes" id="UP001268542"/>
    </source>
</evidence>
<sequence length="306" mass="32656">MPSVTHQLPDLADPDAVVVVPAPAPGAGNWSGAASATLVDGTFYLTYRVRRPLTEGRGVTTVVARSEDGERFETVAEVHRDAFGAESFERPVLVRRPDGGWRLYLSCATPGSKHWWIEAVDAPTPEGLADGERTVTLPGDDGVAVKDPVVAVDAGGRWHAWICEHPLGEVGEEDRMSTAYATSADGLRWDRRGTVLAPRPGAWDARGARVSAVLALEPLTVLYDGRARAADNWHETTGLARAAEPALGPASMLVADEEVPVLRSPHSDGALRYAAAVPLPDGGVRFYVERARPDGAHDLVTVVRPA</sequence>
<dbReference type="EMBL" id="JAVYII010000002">
    <property type="protein sequence ID" value="MDT9592602.1"/>
    <property type="molecule type" value="Genomic_DNA"/>
</dbReference>
<reference evidence="1 2" key="1">
    <citation type="submission" date="2023-08" db="EMBL/GenBank/DDBJ databases">
        <title>Nocardioides seae sp. nov., a bacterium isolated from a soil.</title>
        <authorList>
            <person name="Wang X."/>
        </authorList>
    </citation>
    <scope>NUCLEOTIDE SEQUENCE [LARGE SCALE GENOMIC DNA]</scope>
    <source>
        <strain evidence="1 2">YZH12</strain>
    </source>
</reference>
<proteinExistence type="predicted"/>
<accession>A0ABU3PUT0</accession>
<organism evidence="1 2">
    <name type="scientific">Nocardioides imazamoxiresistens</name>
    <dbReference type="NCBI Taxonomy" id="3231893"/>
    <lineage>
        <taxon>Bacteria</taxon>
        <taxon>Bacillati</taxon>
        <taxon>Actinomycetota</taxon>
        <taxon>Actinomycetes</taxon>
        <taxon>Propionibacteriales</taxon>
        <taxon>Nocardioidaceae</taxon>
        <taxon>Nocardioides</taxon>
    </lineage>
</organism>
<protein>
    <recommendedName>
        <fullName evidence="3">Glycosyl hydrolase family 32</fullName>
    </recommendedName>
</protein>
<evidence type="ECO:0008006" key="3">
    <source>
        <dbReference type="Google" id="ProtNLM"/>
    </source>
</evidence>
<comment type="caution">
    <text evidence="1">The sequence shown here is derived from an EMBL/GenBank/DDBJ whole genome shotgun (WGS) entry which is preliminary data.</text>
</comment>
<dbReference type="SUPFAM" id="SSF75005">
    <property type="entry name" value="Arabinanase/levansucrase/invertase"/>
    <property type="match status" value="1"/>
</dbReference>
<dbReference type="RefSeq" id="WP_315732025.1">
    <property type="nucleotide sequence ID" value="NZ_JAVYII010000002.1"/>
</dbReference>
<evidence type="ECO:0000313" key="1">
    <source>
        <dbReference type="EMBL" id="MDT9592602.1"/>
    </source>
</evidence>
<dbReference type="InterPro" id="IPR023296">
    <property type="entry name" value="Glyco_hydro_beta-prop_sf"/>
</dbReference>